<organism evidence="2 3">
    <name type="scientific">Uncinula necator</name>
    <name type="common">Grape powdery mildew</name>
    <dbReference type="NCBI Taxonomy" id="52586"/>
    <lineage>
        <taxon>Eukaryota</taxon>
        <taxon>Fungi</taxon>
        <taxon>Dikarya</taxon>
        <taxon>Ascomycota</taxon>
        <taxon>Pezizomycotina</taxon>
        <taxon>Leotiomycetes</taxon>
        <taxon>Erysiphales</taxon>
        <taxon>Erysiphaceae</taxon>
        <taxon>Erysiphe</taxon>
    </lineage>
</organism>
<gene>
    <name evidence="2" type="ORF">EV44_g5485</name>
</gene>
<keyword evidence="3" id="KW-1185">Reference proteome</keyword>
<dbReference type="AlphaFoldDB" id="A0A0B1P465"/>
<evidence type="ECO:0000313" key="3">
    <source>
        <dbReference type="Proteomes" id="UP000030854"/>
    </source>
</evidence>
<sequence>MEKDDHKIPSSSHQDEKTISASATPTIAVFDNEISRSYKFPLLPKKRLYNSSDDDDDDDDHAASTSLLYNADAEAEINARDVRSSSSAKVSSTLTRRIQPTSDAACASTTATTTITSCKEILGCMSQKKRPLSSPHIEAHDGVFSVESSTSPKNSPTPSGFVENMSHLEELILTQLSTRPKSPEEFISSSNSSLFGLTPSPPLSPELCLNWSESDLLREPTALDKKIVNWVTQTDPIIEQWEIYYRIQEYSGYLYHSLSVMQRLHELYLGQTEAGVLLEKCQIYDRSRRIRDRFTTLDKLPDVEDAHFYVDTANICVEHCLVNRDCDRALAWIEPVKGTPKSRVFKPLPRGIVNN</sequence>
<evidence type="ECO:0000256" key="1">
    <source>
        <dbReference type="SAM" id="MobiDB-lite"/>
    </source>
</evidence>
<comment type="caution">
    <text evidence="2">The sequence shown here is derived from an EMBL/GenBank/DDBJ whole genome shotgun (WGS) entry which is preliminary data.</text>
</comment>
<protein>
    <submittedName>
        <fullName evidence="2">Uncharacterized protein</fullName>
    </submittedName>
</protein>
<name>A0A0B1P465_UNCNE</name>
<dbReference type="HOGENOM" id="CLU_781173_0_0_1"/>
<proteinExistence type="predicted"/>
<accession>A0A0B1P465</accession>
<feature type="compositionally biased region" description="Basic and acidic residues" evidence="1">
    <location>
        <begin position="1"/>
        <end position="18"/>
    </location>
</feature>
<reference evidence="2 3" key="1">
    <citation type="journal article" date="2014" name="BMC Genomics">
        <title>Adaptive genomic structural variation in the grape powdery mildew pathogen, Erysiphe necator.</title>
        <authorList>
            <person name="Jones L."/>
            <person name="Riaz S."/>
            <person name="Morales-Cruz A."/>
            <person name="Amrine K.C."/>
            <person name="McGuire B."/>
            <person name="Gubler W.D."/>
            <person name="Walker M.A."/>
            <person name="Cantu D."/>
        </authorList>
    </citation>
    <scope>NUCLEOTIDE SEQUENCE [LARGE SCALE GENOMIC DNA]</scope>
    <source>
        <strain evidence="3">c</strain>
    </source>
</reference>
<feature type="region of interest" description="Disordered" evidence="1">
    <location>
        <begin position="1"/>
        <end position="25"/>
    </location>
</feature>
<dbReference type="Proteomes" id="UP000030854">
    <property type="component" value="Unassembled WGS sequence"/>
</dbReference>
<evidence type="ECO:0000313" key="2">
    <source>
        <dbReference type="EMBL" id="KHJ33477.1"/>
    </source>
</evidence>
<feature type="region of interest" description="Disordered" evidence="1">
    <location>
        <begin position="79"/>
        <end position="98"/>
    </location>
</feature>
<dbReference type="EMBL" id="JNVN01001412">
    <property type="protein sequence ID" value="KHJ33477.1"/>
    <property type="molecule type" value="Genomic_DNA"/>
</dbReference>